<protein>
    <recommendedName>
        <fullName evidence="4">RRM domain-containing protein</fullName>
    </recommendedName>
</protein>
<feature type="compositionally biased region" description="Acidic residues" evidence="1">
    <location>
        <begin position="61"/>
        <end position="71"/>
    </location>
</feature>
<feature type="region of interest" description="Disordered" evidence="1">
    <location>
        <begin position="681"/>
        <end position="760"/>
    </location>
</feature>
<dbReference type="AlphaFoldDB" id="A0A165FD89"/>
<sequence>MVTRSGRPDFKKVRFDGPTPESDNPQQMRAASPEDSAQGEITASGPRKRGGGQQGRREEEQTQDGGDDLLEDPAIRASPEVLAARKIHSRREARTGVVELPLPAPVSLPVDPEPAQSPAGGEGPEQPGPKTDVGRSQKAAKVVTEDLQEAVSQPQITPVVTQSVISTLPGVKLLEQTPAVFLPVKVSSSMRLGPLPERPERIEPQFYPVATSFQHWVHLDPRRFELLMGLFFQAGNDPNAIVGPGYRSGLFRIDLQRVDELEAGAYSGQVWSFSPDDSLMWHLIDWCQSNAGEFCVAIRRFADNALYHDKGFLHKTNPFTEILRRAGWIQYGDLIGGWAFRAIAAAKGMEPGPFKNRKLLHLRQFWPRLFSKLIGDESCRLTDWGISLDRPHLSPKRALDALDNNDNDDNVARGAKKVKMSVPNLARMQVHGVPEEERAFDSHGNRLPWGYLYADDSLNPRRPPEEKGPFGTPLRRNKSRSKTATPAKKEDPTVVEFGMIWAAQQQKDKEQKQASEQQSHPSTSFSTSTRTKSDVALSASAVDGTTTTSASAVTSIPSSIPAAARQPTEVILYGYFPDTQWRAIELYERISAGMICEDYPRLPPPERIKYKSSFQNIQAVLPRPLTREETKRARRYAGGESWIKVTFDSQEAADRACHFSPQSCGGCWVYAEPYRGVGPKEDVPLPVTEADAPDTLLGTPRPNRNNSRTNLSFGAAAQRSNSNSNSNISGLPRSFTTNTLSLPSQAPPPPSSSSTASSGTVTDFPVAPAVPAAATKLPRSTSQPVFSSGALATSTSNGEMSRRIPGVRRAVLLPAEQALLPQPSRTQRLMSQIPILGWFSGEVIGTAVPRLDNGEFDWVRASFWWRICYWIDLHFGTDLCGLRDDRNE</sequence>
<evidence type="ECO:0000256" key="1">
    <source>
        <dbReference type="SAM" id="MobiDB-lite"/>
    </source>
</evidence>
<dbReference type="Proteomes" id="UP000076632">
    <property type="component" value="Unassembled WGS sequence"/>
</dbReference>
<dbReference type="GeneID" id="28900508"/>
<evidence type="ECO:0000313" key="3">
    <source>
        <dbReference type="Proteomes" id="UP000076632"/>
    </source>
</evidence>
<feature type="compositionally biased region" description="Low complexity" evidence="1">
    <location>
        <begin position="699"/>
        <end position="710"/>
    </location>
</feature>
<evidence type="ECO:0008006" key="4">
    <source>
        <dbReference type="Google" id="ProtNLM"/>
    </source>
</evidence>
<keyword evidence="3" id="KW-1185">Reference proteome</keyword>
<name>A0A165FD89_XYLHT</name>
<feature type="compositionally biased region" description="Low complexity" evidence="1">
    <location>
        <begin position="514"/>
        <end position="530"/>
    </location>
</feature>
<feature type="compositionally biased region" description="Polar residues" evidence="1">
    <location>
        <begin position="778"/>
        <end position="799"/>
    </location>
</feature>
<feature type="compositionally biased region" description="Basic and acidic residues" evidence="1">
    <location>
        <begin position="458"/>
        <end position="468"/>
    </location>
</feature>
<dbReference type="RefSeq" id="XP_018186404.1">
    <property type="nucleotide sequence ID" value="XM_018335371.1"/>
</dbReference>
<evidence type="ECO:0000313" key="2">
    <source>
        <dbReference type="EMBL" id="KZF20849.1"/>
    </source>
</evidence>
<feature type="region of interest" description="Disordered" evidence="1">
    <location>
        <begin position="1"/>
        <end position="139"/>
    </location>
</feature>
<dbReference type="InterPro" id="IPR012677">
    <property type="entry name" value="Nucleotide-bd_a/b_plait_sf"/>
</dbReference>
<gene>
    <name evidence="2" type="ORF">L228DRAFT_270122</name>
</gene>
<dbReference type="Gene3D" id="3.30.70.330">
    <property type="match status" value="1"/>
</dbReference>
<organism evidence="2 3">
    <name type="scientific">Xylona heveae (strain CBS 132557 / TC161)</name>
    <dbReference type="NCBI Taxonomy" id="1328760"/>
    <lineage>
        <taxon>Eukaryota</taxon>
        <taxon>Fungi</taxon>
        <taxon>Dikarya</taxon>
        <taxon>Ascomycota</taxon>
        <taxon>Pezizomycotina</taxon>
        <taxon>Xylonomycetes</taxon>
        <taxon>Xylonales</taxon>
        <taxon>Xylonaceae</taxon>
        <taxon>Xylona</taxon>
    </lineage>
</organism>
<proteinExistence type="predicted"/>
<reference evidence="2 3" key="1">
    <citation type="journal article" date="2016" name="Fungal Biol.">
        <title>The genome of Xylona heveae provides a window into fungal endophytism.</title>
        <authorList>
            <person name="Gazis R."/>
            <person name="Kuo A."/>
            <person name="Riley R."/>
            <person name="LaButti K."/>
            <person name="Lipzen A."/>
            <person name="Lin J."/>
            <person name="Amirebrahimi M."/>
            <person name="Hesse C.N."/>
            <person name="Spatafora J.W."/>
            <person name="Henrissat B."/>
            <person name="Hainaut M."/>
            <person name="Grigoriev I.V."/>
            <person name="Hibbett D.S."/>
        </authorList>
    </citation>
    <scope>NUCLEOTIDE SEQUENCE [LARGE SCALE GENOMIC DNA]</scope>
    <source>
        <strain evidence="2 3">TC161</strain>
    </source>
</reference>
<dbReference type="EMBL" id="KV407462">
    <property type="protein sequence ID" value="KZF20849.1"/>
    <property type="molecule type" value="Genomic_DNA"/>
</dbReference>
<dbReference type="STRING" id="1328760.A0A165FD89"/>
<dbReference type="OrthoDB" id="8033832at2759"/>
<feature type="compositionally biased region" description="Basic and acidic residues" evidence="1">
    <location>
        <begin position="1"/>
        <end position="15"/>
    </location>
</feature>
<dbReference type="InParanoid" id="A0A165FD89"/>
<feature type="region of interest" description="Disordered" evidence="1">
    <location>
        <begin position="775"/>
        <end position="800"/>
    </location>
</feature>
<accession>A0A165FD89</accession>
<feature type="region of interest" description="Disordered" evidence="1">
    <location>
        <begin position="455"/>
        <end position="532"/>
    </location>
</feature>